<name>E6PRN5_9ZZZZ</name>
<keyword evidence="1" id="KW-0677">Repeat</keyword>
<dbReference type="AlphaFoldDB" id="E6PRN5"/>
<dbReference type="Gene3D" id="2.120.10.30">
    <property type="entry name" value="TolB, C-terminal domain"/>
    <property type="match status" value="3"/>
</dbReference>
<proteinExistence type="predicted"/>
<gene>
    <name evidence="2" type="ORF">CARN2_3065</name>
</gene>
<dbReference type="PROSITE" id="PS51125">
    <property type="entry name" value="NHL"/>
    <property type="match status" value="1"/>
</dbReference>
<dbReference type="InterPro" id="IPR011042">
    <property type="entry name" value="6-blade_b-propeller_TolB-like"/>
</dbReference>
<reference evidence="2" key="1">
    <citation type="submission" date="2009-10" db="EMBL/GenBank/DDBJ databases">
        <title>Diversity of trophic interactions inside an arsenic-rich microbial ecosystem.</title>
        <authorList>
            <person name="Bertin P.N."/>
            <person name="Heinrich-Salmeron A."/>
            <person name="Pelletier E."/>
            <person name="Goulhen-Chollet F."/>
            <person name="Arsene-Ploetze F."/>
            <person name="Gallien S."/>
            <person name="Calteau A."/>
            <person name="Vallenet D."/>
            <person name="Casiot C."/>
            <person name="Chane-Woon-Ming B."/>
            <person name="Giloteaux L."/>
            <person name="Barakat M."/>
            <person name="Bonnefoy V."/>
            <person name="Bruneel O."/>
            <person name="Chandler M."/>
            <person name="Cleiss J."/>
            <person name="Duran R."/>
            <person name="Elbaz-Poulichet F."/>
            <person name="Fonknechten N."/>
            <person name="Lauga B."/>
            <person name="Mornico D."/>
            <person name="Ortet P."/>
            <person name="Schaeffer C."/>
            <person name="Siguier P."/>
            <person name="Alexander Thil Smith A."/>
            <person name="Van Dorsselaer A."/>
            <person name="Weissenbach J."/>
            <person name="Medigue C."/>
            <person name="Le Paslier D."/>
        </authorList>
    </citation>
    <scope>NUCLEOTIDE SEQUENCE</scope>
</reference>
<dbReference type="EMBL" id="CABM01000045">
    <property type="protein sequence ID" value="CBH97591.1"/>
    <property type="molecule type" value="Genomic_DNA"/>
</dbReference>
<evidence type="ECO:0000256" key="1">
    <source>
        <dbReference type="ARBA" id="ARBA00022737"/>
    </source>
</evidence>
<dbReference type="PANTHER" id="PTHR13833">
    <property type="match status" value="1"/>
</dbReference>
<accession>E6PRN5</accession>
<dbReference type="PANTHER" id="PTHR13833:SF71">
    <property type="entry name" value="NHL DOMAIN-CONTAINING PROTEIN"/>
    <property type="match status" value="1"/>
</dbReference>
<dbReference type="InterPro" id="IPR001258">
    <property type="entry name" value="NHL_repeat"/>
</dbReference>
<sequence>MAERWLQVAVSIGSSSLLTSTCVAAMPITRRQTLQWASSLLLGASPFASSTATPASAAASSPGERAGQLSLFAGQIQLHGHTDGPVGKATFFDPRGLAVDPRNGDIILADAANALIRRITPAGEVSTLAGGAEDRVNKDGPALQARFVGPDALAVALDGTIYIADSYANTIRVLRNGEVSTLAGQVGRQGYADGQGTAAQFNHPVGIAVDPRTGDVLVADAYNNTLRRISPKGRVRTIGGQPGVNDHRDGLLKQALFNTPVGIAVAPDGTIYVSEFFNQDVRKITPQGMVGTLAGNPAKRGDTDGRGVAALFRKPQQLCLDAHGNIILADGGNHKVRRITPAGEVTTLAGQGQLDKVELGPLPGALITPYGVAPGPQGSVLVSSGEAVLRITQAA</sequence>
<protein>
    <submittedName>
        <fullName evidence="2">Putative Soluble quinoprotein glucose dehydrogenase</fullName>
    </submittedName>
</protein>
<dbReference type="Pfam" id="PF01436">
    <property type="entry name" value="NHL"/>
    <property type="match status" value="1"/>
</dbReference>
<comment type="caution">
    <text evidence="2">The sequence shown here is derived from an EMBL/GenBank/DDBJ whole genome shotgun (WGS) entry which is preliminary data.</text>
</comment>
<organism evidence="2">
    <name type="scientific">mine drainage metagenome</name>
    <dbReference type="NCBI Taxonomy" id="410659"/>
    <lineage>
        <taxon>unclassified sequences</taxon>
        <taxon>metagenomes</taxon>
        <taxon>ecological metagenomes</taxon>
    </lineage>
</organism>
<dbReference type="SUPFAM" id="SSF101898">
    <property type="entry name" value="NHL repeat"/>
    <property type="match status" value="1"/>
</dbReference>
<evidence type="ECO:0000313" key="2">
    <source>
        <dbReference type="EMBL" id="CBH97591.1"/>
    </source>
</evidence>